<protein>
    <submittedName>
        <fullName evidence="1">Uncharacterized protein</fullName>
    </submittedName>
</protein>
<reference evidence="2" key="1">
    <citation type="journal article" date="2017" name="Nat. Ecol. Evol.">
        <title>Genome expansion and lineage-specific genetic innovations in the forest pathogenic fungi Armillaria.</title>
        <authorList>
            <person name="Sipos G."/>
            <person name="Prasanna A.N."/>
            <person name="Walter M.C."/>
            <person name="O'Connor E."/>
            <person name="Balint B."/>
            <person name="Krizsan K."/>
            <person name="Kiss B."/>
            <person name="Hess J."/>
            <person name="Varga T."/>
            <person name="Slot J."/>
            <person name="Riley R."/>
            <person name="Boka B."/>
            <person name="Rigling D."/>
            <person name="Barry K."/>
            <person name="Lee J."/>
            <person name="Mihaltcheva S."/>
            <person name="LaButti K."/>
            <person name="Lipzen A."/>
            <person name="Waldron R."/>
            <person name="Moloney N.M."/>
            <person name="Sperisen C."/>
            <person name="Kredics L."/>
            <person name="Vagvoelgyi C."/>
            <person name="Patrignani A."/>
            <person name="Fitzpatrick D."/>
            <person name="Nagy I."/>
            <person name="Doyle S."/>
            <person name="Anderson J.B."/>
            <person name="Grigoriev I.V."/>
            <person name="Gueldener U."/>
            <person name="Muensterkoetter M."/>
            <person name="Nagy L.G."/>
        </authorList>
    </citation>
    <scope>NUCLEOTIDE SEQUENCE [LARGE SCALE GENOMIC DNA]</scope>
    <source>
        <strain evidence="2">C18/9</strain>
    </source>
</reference>
<accession>A0A284RSD4</accession>
<dbReference type="EMBL" id="FUEG01000014">
    <property type="protein sequence ID" value="SJL11648.1"/>
    <property type="molecule type" value="Genomic_DNA"/>
</dbReference>
<sequence>MLHGSDGDMGTTTLQQHIDHLHEPHNLFIACTILALRTPGDVLTDRHAMYTDITALLQFRPQDAAWYQCRAKLRDLIGKNDAGFFAQQRIWQIGALHKLTAQEIQGAQDCIKYAVEVDGFFDGGMDISVTYDSTRPLIGRVLGWRVGRKLQGKPEQGQQV</sequence>
<gene>
    <name evidence="1" type="ORF">ARMOST_15054</name>
</gene>
<dbReference type="AlphaFoldDB" id="A0A284RSD4"/>
<dbReference type="Proteomes" id="UP000219338">
    <property type="component" value="Unassembled WGS sequence"/>
</dbReference>
<organism evidence="1 2">
    <name type="scientific">Armillaria ostoyae</name>
    <name type="common">Armillaria root rot fungus</name>
    <dbReference type="NCBI Taxonomy" id="47428"/>
    <lineage>
        <taxon>Eukaryota</taxon>
        <taxon>Fungi</taxon>
        <taxon>Dikarya</taxon>
        <taxon>Basidiomycota</taxon>
        <taxon>Agaricomycotina</taxon>
        <taxon>Agaricomycetes</taxon>
        <taxon>Agaricomycetidae</taxon>
        <taxon>Agaricales</taxon>
        <taxon>Marasmiineae</taxon>
        <taxon>Physalacriaceae</taxon>
        <taxon>Armillaria</taxon>
    </lineage>
</organism>
<evidence type="ECO:0000313" key="1">
    <source>
        <dbReference type="EMBL" id="SJL11648.1"/>
    </source>
</evidence>
<dbReference type="OrthoDB" id="2888997at2759"/>
<name>A0A284RSD4_ARMOS</name>
<keyword evidence="2" id="KW-1185">Reference proteome</keyword>
<evidence type="ECO:0000313" key="2">
    <source>
        <dbReference type="Proteomes" id="UP000219338"/>
    </source>
</evidence>
<proteinExistence type="predicted"/>